<dbReference type="AlphaFoldDB" id="A0A7C0U2Z8"/>
<dbReference type="Proteomes" id="UP000886289">
    <property type="component" value="Unassembled WGS sequence"/>
</dbReference>
<evidence type="ECO:0000256" key="1">
    <source>
        <dbReference type="ARBA" id="ARBA00004613"/>
    </source>
</evidence>
<dbReference type="SMART" id="SM00710">
    <property type="entry name" value="PbH1"/>
    <property type="match status" value="6"/>
</dbReference>
<proteinExistence type="predicted"/>
<dbReference type="PANTHER" id="PTHR40088:SF2">
    <property type="entry name" value="SECRETED SUGAR HYDROLASE"/>
    <property type="match status" value="1"/>
</dbReference>
<dbReference type="InterPro" id="IPR012334">
    <property type="entry name" value="Pectin_lyas_fold"/>
</dbReference>
<evidence type="ECO:0000256" key="3">
    <source>
        <dbReference type="ARBA" id="ARBA00022729"/>
    </source>
</evidence>
<keyword evidence="3" id="KW-0732">Signal</keyword>
<comment type="caution">
    <text evidence="6">The sequence shown here is derived from an EMBL/GenBank/DDBJ whole genome shotgun (WGS) entry which is preliminary data.</text>
</comment>
<feature type="domain" description="Right handed beta helix" evidence="5">
    <location>
        <begin position="206"/>
        <end position="371"/>
    </location>
</feature>
<dbReference type="InterPro" id="IPR052052">
    <property type="entry name" value="Polysaccharide_Lyase_9"/>
</dbReference>
<sequence>MTLKTSKNSLILAIFLILVTLIFPLLSFARVFIVDKNHPQASDNNPGTENLPFKTISRAVRNLRPGDIVLIKAGVYRESVTIKAKGTREKPIIIKAYPGDEGKVIIKGSEIFRNWKQIPGTNIWFIPWKYKLNPHYPKRWKDFGPYAKRCELVFVNGKPLRQVLTKKDLKLWTFYVDDHNKKLFISLPPRIFLSNPVIEVSIRQRGIVVKGRYLIIKGIAVMQVANHHPNGAFSVVGENIILENCRAEWNNLDGFYVIGKNFYIIKCIASHNGRCGITASIHNSIIAKCITNYNSWRFGPVCHAGGIKIVGGGPSNNLIITHISIGNNDPGIWFDYGCRNNRVNRSLISENVFTGIIIEASSENNFIVNNIIFKNKVWKKHPQKTGAGIIVRESSNVWIVYNTIYKNQRYGIVIAGGKRKIYYTNKDVINQKIFIINNIISDNKVAGLAFWVWDESATASALLSHKSDFNLWWPKNKWIEIPSSKAFWRKTILK</sequence>
<accession>A0A7C0U2Z8</accession>
<dbReference type="Gene3D" id="2.160.20.10">
    <property type="entry name" value="Single-stranded right-handed beta-helix, Pectin lyase-like"/>
    <property type="match status" value="2"/>
</dbReference>
<dbReference type="SUPFAM" id="SSF51126">
    <property type="entry name" value="Pectin lyase-like"/>
    <property type="match status" value="1"/>
</dbReference>
<feature type="domain" description="DUF1565" evidence="4">
    <location>
        <begin position="42"/>
        <end position="80"/>
    </location>
</feature>
<dbReference type="InterPro" id="IPR039448">
    <property type="entry name" value="Beta_helix"/>
</dbReference>
<dbReference type="EMBL" id="DRBS01000257">
    <property type="protein sequence ID" value="HDD44556.1"/>
    <property type="molecule type" value="Genomic_DNA"/>
</dbReference>
<keyword evidence="2" id="KW-0964">Secreted</keyword>
<evidence type="ECO:0000256" key="2">
    <source>
        <dbReference type="ARBA" id="ARBA00022525"/>
    </source>
</evidence>
<dbReference type="InterPro" id="IPR011459">
    <property type="entry name" value="DUF1565"/>
</dbReference>
<organism evidence="6">
    <name type="scientific">Desulfofervidus auxilii</name>
    <dbReference type="NCBI Taxonomy" id="1621989"/>
    <lineage>
        <taxon>Bacteria</taxon>
        <taxon>Pseudomonadati</taxon>
        <taxon>Thermodesulfobacteriota</taxon>
        <taxon>Candidatus Desulfofervidia</taxon>
        <taxon>Candidatus Desulfofervidales</taxon>
        <taxon>Candidatus Desulfofervidaceae</taxon>
        <taxon>Candidatus Desulfofervidus</taxon>
    </lineage>
</organism>
<comment type="subcellular location">
    <subcellularLocation>
        <location evidence="1">Secreted</location>
    </subcellularLocation>
</comment>
<dbReference type="GO" id="GO:0005576">
    <property type="term" value="C:extracellular region"/>
    <property type="evidence" value="ECO:0007669"/>
    <property type="project" value="UniProtKB-SubCell"/>
</dbReference>
<evidence type="ECO:0000259" key="4">
    <source>
        <dbReference type="Pfam" id="PF07602"/>
    </source>
</evidence>
<evidence type="ECO:0000259" key="5">
    <source>
        <dbReference type="Pfam" id="PF13229"/>
    </source>
</evidence>
<dbReference type="PANTHER" id="PTHR40088">
    <property type="entry name" value="PECTATE LYASE (EUROFUNG)"/>
    <property type="match status" value="1"/>
</dbReference>
<dbReference type="Pfam" id="PF07602">
    <property type="entry name" value="DUF1565"/>
    <property type="match status" value="1"/>
</dbReference>
<dbReference type="InterPro" id="IPR006626">
    <property type="entry name" value="PbH1"/>
</dbReference>
<dbReference type="Pfam" id="PF13229">
    <property type="entry name" value="Beta_helix"/>
    <property type="match status" value="1"/>
</dbReference>
<name>A0A7C0U2Z8_DESA2</name>
<dbReference type="InterPro" id="IPR011050">
    <property type="entry name" value="Pectin_lyase_fold/virulence"/>
</dbReference>
<evidence type="ECO:0000313" key="6">
    <source>
        <dbReference type="EMBL" id="HDD44556.1"/>
    </source>
</evidence>
<dbReference type="GO" id="GO:0016837">
    <property type="term" value="F:carbon-oxygen lyase activity, acting on polysaccharides"/>
    <property type="evidence" value="ECO:0007669"/>
    <property type="project" value="TreeGrafter"/>
</dbReference>
<protein>
    <submittedName>
        <fullName evidence="6">DUF1565 domain-containing protein</fullName>
    </submittedName>
</protein>
<gene>
    <name evidence="6" type="ORF">ENG63_06835</name>
</gene>
<reference evidence="6" key="1">
    <citation type="journal article" date="2020" name="mSystems">
        <title>Genome- and Community-Level Interaction Insights into Carbon Utilization and Element Cycling Functions of Hydrothermarchaeota in Hydrothermal Sediment.</title>
        <authorList>
            <person name="Zhou Z."/>
            <person name="Liu Y."/>
            <person name="Xu W."/>
            <person name="Pan J."/>
            <person name="Luo Z.H."/>
            <person name="Li M."/>
        </authorList>
    </citation>
    <scope>NUCLEOTIDE SEQUENCE [LARGE SCALE GENOMIC DNA]</scope>
    <source>
        <strain evidence="6">HyVt-233</strain>
    </source>
</reference>